<dbReference type="Gene3D" id="2.60.200.60">
    <property type="match status" value="1"/>
</dbReference>
<organism evidence="1 2">
    <name type="scientific">Pseudooceanicola lipolyticus</name>
    <dbReference type="NCBI Taxonomy" id="2029104"/>
    <lineage>
        <taxon>Bacteria</taxon>
        <taxon>Pseudomonadati</taxon>
        <taxon>Pseudomonadota</taxon>
        <taxon>Alphaproteobacteria</taxon>
        <taxon>Rhodobacterales</taxon>
        <taxon>Paracoccaceae</taxon>
        <taxon>Pseudooceanicola</taxon>
    </lineage>
</organism>
<comment type="caution">
    <text evidence="1">The sequence shown here is derived from an EMBL/GenBank/DDBJ whole genome shotgun (WGS) entry which is preliminary data.</text>
</comment>
<sequence>MTFPQHRMFDNVLCAMFAPSPAGPVPGTSVTMTPCAPTVLVANQPAARLGDMHPSGLGPHPLVKGSATVLIANQPAARMLDNCGCGGMALKGEMTVLTGG</sequence>
<protein>
    <recommendedName>
        <fullName evidence="3">Type VI secretion protein</fullName>
    </recommendedName>
</protein>
<dbReference type="RefSeq" id="WP_100163839.1">
    <property type="nucleotide sequence ID" value="NZ_PGTB01000103.1"/>
</dbReference>
<evidence type="ECO:0000313" key="1">
    <source>
        <dbReference type="EMBL" id="PJE35273.1"/>
    </source>
</evidence>
<name>A0A2M8IXK3_9RHOB</name>
<proteinExistence type="predicted"/>
<keyword evidence="2" id="KW-1185">Reference proteome</keyword>
<evidence type="ECO:0000313" key="2">
    <source>
        <dbReference type="Proteomes" id="UP000231553"/>
    </source>
</evidence>
<dbReference type="InterPro" id="IPR008727">
    <property type="entry name" value="PAAR_motif"/>
</dbReference>
<evidence type="ECO:0008006" key="3">
    <source>
        <dbReference type="Google" id="ProtNLM"/>
    </source>
</evidence>
<gene>
    <name evidence="1" type="ORF">CVM52_18060</name>
</gene>
<dbReference type="Proteomes" id="UP000231553">
    <property type="component" value="Unassembled WGS sequence"/>
</dbReference>
<accession>A0A2M8IXK3</accession>
<dbReference type="AlphaFoldDB" id="A0A2M8IXK3"/>
<dbReference type="Pfam" id="PF05488">
    <property type="entry name" value="PAAR_motif"/>
    <property type="match status" value="1"/>
</dbReference>
<dbReference type="OrthoDB" id="197187at2"/>
<reference evidence="1 2" key="1">
    <citation type="journal article" date="2018" name="Int. J. Syst. Evol. Microbiol.">
        <title>Pseudooceanicola lipolyticus sp. nov., a marine alphaproteobacterium, reclassification of Oceanicola flagellatus as Pseudooceanicola flagellatus comb. nov. and emended description of the genus Pseudooceanicola.</title>
        <authorList>
            <person name="Huang M.-M."/>
            <person name="Guo L.-L."/>
            <person name="Wu Y.-H."/>
            <person name="Lai Q.-L."/>
            <person name="Shao Z.-Z."/>
            <person name="Wang C.-S."/>
            <person name="Wu M."/>
            <person name="Xu X.-W."/>
        </authorList>
    </citation>
    <scope>NUCLEOTIDE SEQUENCE [LARGE SCALE GENOMIC DNA]</scope>
    <source>
        <strain evidence="1 2">157</strain>
    </source>
</reference>
<dbReference type="EMBL" id="PGTB01000103">
    <property type="protein sequence ID" value="PJE35273.1"/>
    <property type="molecule type" value="Genomic_DNA"/>
</dbReference>